<dbReference type="RefSeq" id="WP_048695939.1">
    <property type="nucleotide sequence ID" value="NZ_KQ130519.1"/>
</dbReference>
<feature type="transmembrane region" description="Helical" evidence="9">
    <location>
        <begin position="40"/>
        <end position="59"/>
    </location>
</feature>
<dbReference type="InterPro" id="IPR005807">
    <property type="entry name" value="SecE_bac"/>
</dbReference>
<comment type="similarity">
    <text evidence="9">Belongs to the SecE/SEC61-gamma family.</text>
</comment>
<dbReference type="PROSITE" id="PS01067">
    <property type="entry name" value="SECE_SEC61G"/>
    <property type="match status" value="1"/>
</dbReference>
<dbReference type="GO" id="GO:0009306">
    <property type="term" value="P:protein secretion"/>
    <property type="evidence" value="ECO:0007669"/>
    <property type="project" value="UniProtKB-UniRule"/>
</dbReference>
<evidence type="ECO:0000313" key="11">
    <source>
        <dbReference type="Proteomes" id="UP000037600"/>
    </source>
</evidence>
<evidence type="ECO:0000256" key="1">
    <source>
        <dbReference type="ARBA" id="ARBA00004370"/>
    </source>
</evidence>
<evidence type="ECO:0000256" key="2">
    <source>
        <dbReference type="ARBA" id="ARBA00022448"/>
    </source>
</evidence>
<comment type="caution">
    <text evidence="10">The sequence shown here is derived from an EMBL/GenBank/DDBJ whole genome shotgun (WGS) entry which is preliminary data.</text>
</comment>
<dbReference type="OrthoDB" id="9806365at2"/>
<keyword evidence="3 9" id="KW-1003">Cell membrane</keyword>
<dbReference type="PRINTS" id="PR01650">
    <property type="entry name" value="SECETRNLCASE"/>
</dbReference>
<feature type="transmembrane region" description="Helical" evidence="9">
    <location>
        <begin position="89"/>
        <end position="110"/>
    </location>
</feature>
<organism evidence="10 11">
    <name type="scientific">Catenovulum maritimum</name>
    <dbReference type="NCBI Taxonomy" id="1513271"/>
    <lineage>
        <taxon>Bacteria</taxon>
        <taxon>Pseudomonadati</taxon>
        <taxon>Pseudomonadota</taxon>
        <taxon>Gammaproteobacteria</taxon>
        <taxon>Alteromonadales</taxon>
        <taxon>Alteromonadaceae</taxon>
        <taxon>Catenovulum</taxon>
    </lineage>
</organism>
<comment type="function">
    <text evidence="9">Essential subunit of the Sec protein translocation channel SecYEG. Clamps together the 2 halves of SecY. May contact the channel plug during translocation.</text>
</comment>
<feature type="transmembrane region" description="Helical" evidence="9">
    <location>
        <begin position="14"/>
        <end position="34"/>
    </location>
</feature>
<dbReference type="EMBL" id="LAZL01000050">
    <property type="protein sequence ID" value="KMT63673.1"/>
    <property type="molecule type" value="Genomic_DNA"/>
</dbReference>
<dbReference type="PANTHER" id="PTHR33910">
    <property type="entry name" value="PROTEIN TRANSLOCASE SUBUNIT SECE"/>
    <property type="match status" value="1"/>
</dbReference>
<dbReference type="GO" id="GO:0005886">
    <property type="term" value="C:plasma membrane"/>
    <property type="evidence" value="ECO:0007669"/>
    <property type="project" value="UniProtKB-UniRule"/>
</dbReference>
<evidence type="ECO:0000256" key="3">
    <source>
        <dbReference type="ARBA" id="ARBA00022475"/>
    </source>
</evidence>
<dbReference type="Gene3D" id="1.20.5.1030">
    <property type="entry name" value="Preprotein translocase secy subunit"/>
    <property type="match status" value="1"/>
</dbReference>
<evidence type="ECO:0000256" key="6">
    <source>
        <dbReference type="ARBA" id="ARBA00022989"/>
    </source>
</evidence>
<dbReference type="Pfam" id="PF00584">
    <property type="entry name" value="SecE"/>
    <property type="match status" value="1"/>
</dbReference>
<dbReference type="STRING" id="1513271.XM47_18520"/>
<keyword evidence="2 9" id="KW-0813">Transport</keyword>
<dbReference type="HAMAP" id="MF_00422">
    <property type="entry name" value="SecE"/>
    <property type="match status" value="1"/>
</dbReference>
<name>A0A0J8GSI9_9ALTE</name>
<reference evidence="10 11" key="1">
    <citation type="submission" date="2015-04" db="EMBL/GenBank/DDBJ databases">
        <title>Draft Genome Sequence of the Novel Agar-Digesting Marine Bacterium Q1.</title>
        <authorList>
            <person name="Li Y."/>
            <person name="Li D."/>
            <person name="Chen G."/>
            <person name="Du Z."/>
        </authorList>
    </citation>
    <scope>NUCLEOTIDE SEQUENCE [LARGE SCALE GENOMIC DNA]</scope>
    <source>
        <strain evidence="10 11">Q1</strain>
    </source>
</reference>
<keyword evidence="4 9" id="KW-0812">Transmembrane</keyword>
<comment type="subunit">
    <text evidence="9">Component of the Sec protein translocase complex. Heterotrimer consisting of SecY, SecE and SecG subunits. The heterotrimers can form oligomers, although 1 heterotrimer is thought to be able to translocate proteins. Interacts with the ribosome. Interacts with SecDF, and other proteins may be involved. Interacts with SecA.</text>
</comment>
<dbReference type="PANTHER" id="PTHR33910:SF1">
    <property type="entry name" value="PROTEIN TRANSLOCASE SUBUNIT SECE"/>
    <property type="match status" value="1"/>
</dbReference>
<comment type="subcellular location">
    <subcellularLocation>
        <location evidence="1">Membrane</location>
    </subcellularLocation>
</comment>
<dbReference type="GO" id="GO:0043952">
    <property type="term" value="P:protein transport by the Sec complex"/>
    <property type="evidence" value="ECO:0007669"/>
    <property type="project" value="UniProtKB-UniRule"/>
</dbReference>
<dbReference type="AlphaFoldDB" id="A0A0J8GSI9"/>
<keyword evidence="7 9" id="KW-0811">Translocation</keyword>
<keyword evidence="8 9" id="KW-0472">Membrane</keyword>
<dbReference type="NCBIfam" id="TIGR00964">
    <property type="entry name" value="secE_bact"/>
    <property type="match status" value="1"/>
</dbReference>
<dbReference type="NCBIfam" id="NF004372">
    <property type="entry name" value="PRK05740.1-2"/>
    <property type="match status" value="1"/>
</dbReference>
<dbReference type="Proteomes" id="UP000037600">
    <property type="component" value="Unassembled WGS sequence"/>
</dbReference>
<proteinExistence type="inferred from homology"/>
<evidence type="ECO:0000256" key="8">
    <source>
        <dbReference type="ARBA" id="ARBA00023136"/>
    </source>
</evidence>
<dbReference type="GO" id="GO:0065002">
    <property type="term" value="P:intracellular protein transmembrane transport"/>
    <property type="evidence" value="ECO:0007669"/>
    <property type="project" value="UniProtKB-UniRule"/>
</dbReference>
<evidence type="ECO:0000256" key="4">
    <source>
        <dbReference type="ARBA" id="ARBA00022692"/>
    </source>
</evidence>
<dbReference type="InterPro" id="IPR038379">
    <property type="entry name" value="SecE_sf"/>
</dbReference>
<dbReference type="PATRIC" id="fig|1513271.3.peg.3801"/>
<evidence type="ECO:0000313" key="10">
    <source>
        <dbReference type="EMBL" id="KMT63673.1"/>
    </source>
</evidence>
<evidence type="ECO:0000256" key="7">
    <source>
        <dbReference type="ARBA" id="ARBA00023010"/>
    </source>
</evidence>
<sequence length="126" mass="13834">MSVDVEKQGAPLDIVKWVLTIGILGAAIYGNLHYTDQVSVLWRALGVVFAVAVAGLIAFQTTKGKDALSFAKESRIEVRKVIWPSRDETVRTTLIVLVATVFMALLLWLIDGGLMYVVKFITGLEI</sequence>
<dbReference type="GO" id="GO:0008320">
    <property type="term" value="F:protein transmembrane transporter activity"/>
    <property type="evidence" value="ECO:0007669"/>
    <property type="project" value="UniProtKB-UniRule"/>
</dbReference>
<gene>
    <name evidence="9" type="primary">secE</name>
    <name evidence="10" type="ORF">XM47_18520</name>
</gene>
<accession>A0A0J8GSI9</accession>
<evidence type="ECO:0000256" key="5">
    <source>
        <dbReference type="ARBA" id="ARBA00022927"/>
    </source>
</evidence>
<protein>
    <recommendedName>
        <fullName evidence="9">Protein translocase subunit SecE</fullName>
    </recommendedName>
</protein>
<evidence type="ECO:0000256" key="9">
    <source>
        <dbReference type="HAMAP-Rule" id="MF_00422"/>
    </source>
</evidence>
<dbReference type="InterPro" id="IPR001901">
    <property type="entry name" value="Translocase_SecE/Sec61-g"/>
</dbReference>
<keyword evidence="6 9" id="KW-1133">Transmembrane helix</keyword>
<dbReference type="GO" id="GO:0006605">
    <property type="term" value="P:protein targeting"/>
    <property type="evidence" value="ECO:0007669"/>
    <property type="project" value="UniProtKB-UniRule"/>
</dbReference>
<keyword evidence="11" id="KW-1185">Reference proteome</keyword>
<keyword evidence="5 9" id="KW-0653">Protein transport</keyword>
<comment type="caution">
    <text evidence="9">Lacks conserved residue(s) required for the propagation of feature annotation.</text>
</comment>